<dbReference type="PANTHER" id="PTHR38042">
    <property type="entry name" value="UROPORPHYRINOGEN-III SYNTHASE, CHLOROPLASTIC"/>
    <property type="match status" value="1"/>
</dbReference>
<gene>
    <name evidence="11" type="primary">hemD</name>
    <name evidence="11" type="ORF">XFF6991_570297</name>
</gene>
<dbReference type="NCBIfam" id="NF006454">
    <property type="entry name" value="PRK08811.1"/>
    <property type="match status" value="1"/>
</dbReference>
<comment type="catalytic activity">
    <reaction evidence="8 9">
        <text>hydroxymethylbilane = uroporphyrinogen III + H2O</text>
        <dbReference type="Rhea" id="RHEA:18965"/>
        <dbReference type="ChEBI" id="CHEBI:15377"/>
        <dbReference type="ChEBI" id="CHEBI:57308"/>
        <dbReference type="ChEBI" id="CHEBI:57845"/>
        <dbReference type="EC" id="4.2.1.75"/>
    </reaction>
</comment>
<keyword evidence="5 9" id="KW-0627">Porphyrin biosynthesis</keyword>
<dbReference type="Proteomes" id="UP000234345">
    <property type="component" value="Unassembled WGS sequence"/>
</dbReference>
<evidence type="ECO:0000256" key="4">
    <source>
        <dbReference type="ARBA" id="ARBA00023239"/>
    </source>
</evidence>
<evidence type="ECO:0000313" key="11">
    <source>
        <dbReference type="EMBL" id="SOO26732.1"/>
    </source>
</evidence>
<keyword evidence="4 9" id="KW-0456">Lyase</keyword>
<evidence type="ECO:0000256" key="7">
    <source>
        <dbReference type="ARBA" id="ARBA00040167"/>
    </source>
</evidence>
<reference evidence="11 12" key="1">
    <citation type="submission" date="2017-10" db="EMBL/GenBank/DDBJ databases">
        <authorList>
            <person name="Regsiter A."/>
            <person name="William W."/>
        </authorList>
    </citation>
    <scope>NUCLEOTIDE SEQUENCE [LARGE SCALE GENOMIC DNA]</scope>
    <source>
        <strain evidence="11 12">CFBP6991</strain>
    </source>
</reference>
<dbReference type="GO" id="GO:0006782">
    <property type="term" value="P:protoporphyrinogen IX biosynthetic process"/>
    <property type="evidence" value="ECO:0007669"/>
    <property type="project" value="UniProtKB-UniRule"/>
</dbReference>
<evidence type="ECO:0000313" key="12">
    <source>
        <dbReference type="Proteomes" id="UP000234345"/>
    </source>
</evidence>
<evidence type="ECO:0000256" key="3">
    <source>
        <dbReference type="ARBA" id="ARBA00013109"/>
    </source>
</evidence>
<evidence type="ECO:0000256" key="9">
    <source>
        <dbReference type="RuleBase" id="RU366031"/>
    </source>
</evidence>
<comment type="similarity">
    <text evidence="2 9">Belongs to the uroporphyrinogen-III synthase family.</text>
</comment>
<accession>A0A7Z7J5Z9</accession>
<dbReference type="EMBL" id="OCZC01000085">
    <property type="protein sequence ID" value="SOO26732.1"/>
    <property type="molecule type" value="Genomic_DNA"/>
</dbReference>
<dbReference type="Pfam" id="PF02602">
    <property type="entry name" value="HEM4"/>
    <property type="match status" value="1"/>
</dbReference>
<protein>
    <recommendedName>
        <fullName evidence="7 9">Uroporphyrinogen-III synthase</fullName>
        <ecNumber evidence="3 9">4.2.1.75</ecNumber>
    </recommendedName>
</protein>
<sequence>MTGLAHSDAAWTLISLRPSGEHAPLRRAVARHGGRVLALSPWRLQTHDTAQARDALRHALAAPIAIFTSPAAVQAAHRLAPLQRPPQAHWVSVGDGTARALHACGIDTVVRPARMDSEGLLALPLLQAPLQAVGLITAPGGRGMLAPTLQQRGARIVRADVYQRVPLRLRASAIQALSLALPCSVLALSSAEALTLVLRQLPAELVAAWQQRPVVASSDRMLGAAHAAGFVHGMRAEGPLPLQLAAAAAAAAEAAIMTPPRPC</sequence>
<dbReference type="RefSeq" id="WP_099800902.1">
    <property type="nucleotide sequence ID" value="NZ_OCZC01000085.1"/>
</dbReference>
<proteinExistence type="inferred from homology"/>
<dbReference type="AlphaFoldDB" id="A0A7Z7J5Z9"/>
<evidence type="ECO:0000256" key="1">
    <source>
        <dbReference type="ARBA" id="ARBA00004772"/>
    </source>
</evidence>
<dbReference type="GO" id="GO:0006780">
    <property type="term" value="P:uroporphyrinogen III biosynthetic process"/>
    <property type="evidence" value="ECO:0007669"/>
    <property type="project" value="UniProtKB-UniRule"/>
</dbReference>
<evidence type="ECO:0000256" key="6">
    <source>
        <dbReference type="ARBA" id="ARBA00037589"/>
    </source>
</evidence>
<feature type="domain" description="Tetrapyrrole biosynthesis uroporphyrinogen III synthase" evidence="10">
    <location>
        <begin position="25"/>
        <end position="227"/>
    </location>
</feature>
<evidence type="ECO:0000256" key="2">
    <source>
        <dbReference type="ARBA" id="ARBA00008133"/>
    </source>
</evidence>
<dbReference type="UniPathway" id="UPA00251">
    <property type="reaction ID" value="UER00320"/>
</dbReference>
<evidence type="ECO:0000259" key="10">
    <source>
        <dbReference type="Pfam" id="PF02602"/>
    </source>
</evidence>
<dbReference type="InterPro" id="IPR039793">
    <property type="entry name" value="UROS/Hem4"/>
</dbReference>
<comment type="function">
    <text evidence="6 9">Catalyzes cyclization of the linear tetrapyrrole, hydroxymethylbilane, to the macrocyclic uroporphyrinogen III.</text>
</comment>
<dbReference type="EC" id="4.2.1.75" evidence="3 9"/>
<comment type="pathway">
    <text evidence="1 9">Porphyrin-containing compound metabolism; protoporphyrin-IX biosynthesis; coproporphyrinogen-III from 5-aminolevulinate: step 3/4.</text>
</comment>
<dbReference type="CDD" id="cd06578">
    <property type="entry name" value="HemD"/>
    <property type="match status" value="1"/>
</dbReference>
<dbReference type="GO" id="GO:0004852">
    <property type="term" value="F:uroporphyrinogen-III synthase activity"/>
    <property type="evidence" value="ECO:0007669"/>
    <property type="project" value="UniProtKB-UniRule"/>
</dbReference>
<dbReference type="SUPFAM" id="SSF69618">
    <property type="entry name" value="HemD-like"/>
    <property type="match status" value="1"/>
</dbReference>
<dbReference type="Gene3D" id="3.40.50.10090">
    <property type="match status" value="2"/>
</dbReference>
<name>A0A7Z7J5Z9_XANCH</name>
<dbReference type="PANTHER" id="PTHR38042:SF1">
    <property type="entry name" value="UROPORPHYRINOGEN-III SYNTHASE, CHLOROPLASTIC"/>
    <property type="match status" value="1"/>
</dbReference>
<dbReference type="InterPro" id="IPR036108">
    <property type="entry name" value="4pyrrol_syn_uPrphyn_synt_sf"/>
</dbReference>
<organism evidence="11 12">
    <name type="scientific">Xanthomonas campestris pv. phaseoli</name>
    <dbReference type="NCBI Taxonomy" id="317013"/>
    <lineage>
        <taxon>Bacteria</taxon>
        <taxon>Pseudomonadati</taxon>
        <taxon>Pseudomonadota</taxon>
        <taxon>Gammaproteobacteria</taxon>
        <taxon>Lysobacterales</taxon>
        <taxon>Lysobacteraceae</taxon>
        <taxon>Xanthomonas</taxon>
    </lineage>
</organism>
<evidence type="ECO:0000256" key="8">
    <source>
        <dbReference type="ARBA" id="ARBA00048617"/>
    </source>
</evidence>
<comment type="caution">
    <text evidence="11">The sequence shown here is derived from an EMBL/GenBank/DDBJ whole genome shotgun (WGS) entry which is preliminary data.</text>
</comment>
<dbReference type="InterPro" id="IPR003754">
    <property type="entry name" value="4pyrrol_synth_uPrphyn_synth"/>
</dbReference>
<evidence type="ECO:0000256" key="5">
    <source>
        <dbReference type="ARBA" id="ARBA00023244"/>
    </source>
</evidence>